<dbReference type="RefSeq" id="XP_002911069.1">
    <property type="nucleotide sequence ID" value="XM_002911023.1"/>
</dbReference>
<evidence type="ECO:0000256" key="1">
    <source>
        <dbReference type="SAM" id="MobiDB-lite"/>
    </source>
</evidence>
<name>D6RNE1_COPC7</name>
<reference evidence="2 3" key="1">
    <citation type="journal article" date="2010" name="Proc. Natl. Acad. Sci. U.S.A.">
        <title>Insights into evolution of multicellular fungi from the assembled chromosomes of the mushroom Coprinopsis cinerea (Coprinus cinereus).</title>
        <authorList>
            <person name="Stajich J.E."/>
            <person name="Wilke S.K."/>
            <person name="Ahren D."/>
            <person name="Au C.H."/>
            <person name="Birren B.W."/>
            <person name="Borodovsky M."/>
            <person name="Burns C."/>
            <person name="Canback B."/>
            <person name="Casselton L.A."/>
            <person name="Cheng C.K."/>
            <person name="Deng J."/>
            <person name="Dietrich F.S."/>
            <person name="Fargo D.C."/>
            <person name="Farman M.L."/>
            <person name="Gathman A.C."/>
            <person name="Goldberg J."/>
            <person name="Guigo R."/>
            <person name="Hoegger P.J."/>
            <person name="Hooker J.B."/>
            <person name="Huggins A."/>
            <person name="James T.Y."/>
            <person name="Kamada T."/>
            <person name="Kilaru S."/>
            <person name="Kodira C."/>
            <person name="Kues U."/>
            <person name="Kupfer D."/>
            <person name="Kwan H.S."/>
            <person name="Lomsadze A."/>
            <person name="Li W."/>
            <person name="Lilly W.W."/>
            <person name="Ma L.J."/>
            <person name="Mackey A.J."/>
            <person name="Manning G."/>
            <person name="Martin F."/>
            <person name="Muraguchi H."/>
            <person name="Natvig D.O."/>
            <person name="Palmerini H."/>
            <person name="Ramesh M.A."/>
            <person name="Rehmeyer C.J."/>
            <person name="Roe B.A."/>
            <person name="Shenoy N."/>
            <person name="Stanke M."/>
            <person name="Ter-Hovhannisyan V."/>
            <person name="Tunlid A."/>
            <person name="Velagapudi R."/>
            <person name="Vision T.J."/>
            <person name="Zeng Q."/>
            <person name="Zolan M.E."/>
            <person name="Pukkila P.J."/>
        </authorList>
    </citation>
    <scope>NUCLEOTIDE SEQUENCE [LARGE SCALE GENOMIC DNA]</scope>
    <source>
        <strain evidence="3">Okayama-7 / 130 / ATCC MYA-4618 / FGSC 9003</strain>
    </source>
</reference>
<dbReference type="EMBL" id="AACS02000006">
    <property type="protein sequence ID" value="EFI27575.1"/>
    <property type="molecule type" value="Genomic_DNA"/>
</dbReference>
<gene>
    <name evidence="2" type="ORF">CC1G_15611</name>
</gene>
<dbReference type="AlphaFoldDB" id="D6RNE1"/>
<proteinExistence type="predicted"/>
<organism evidence="2 3">
    <name type="scientific">Coprinopsis cinerea (strain Okayama-7 / 130 / ATCC MYA-4618 / FGSC 9003)</name>
    <name type="common">Inky cap fungus</name>
    <name type="synonym">Hormographiella aspergillata</name>
    <dbReference type="NCBI Taxonomy" id="240176"/>
    <lineage>
        <taxon>Eukaryota</taxon>
        <taxon>Fungi</taxon>
        <taxon>Dikarya</taxon>
        <taxon>Basidiomycota</taxon>
        <taxon>Agaricomycotina</taxon>
        <taxon>Agaricomycetes</taxon>
        <taxon>Agaricomycetidae</taxon>
        <taxon>Agaricales</taxon>
        <taxon>Agaricineae</taxon>
        <taxon>Psathyrellaceae</taxon>
        <taxon>Coprinopsis</taxon>
    </lineage>
</organism>
<dbReference type="GeneID" id="9380030"/>
<sequence length="116" mass="12565">MRGKPTSPDPPALDIGGGYIHTYLHSIGDCTQLYILSGRASESHWYSAPLTRLTAFIVHDGVPRSAGREDDVSKSSFSSRLAITPYVTLHSPGRLCIRSTGPPKQVTRPFPSQKSG</sequence>
<dbReference type="InParanoid" id="D6RNE1"/>
<evidence type="ECO:0000313" key="2">
    <source>
        <dbReference type="EMBL" id="EFI27575.1"/>
    </source>
</evidence>
<protein>
    <submittedName>
        <fullName evidence="2">Uncharacterized protein</fullName>
    </submittedName>
</protein>
<dbReference type="VEuPathDB" id="FungiDB:CC1G_15611"/>
<accession>D6RNE1</accession>
<evidence type="ECO:0000313" key="3">
    <source>
        <dbReference type="Proteomes" id="UP000001861"/>
    </source>
</evidence>
<dbReference type="KEGG" id="cci:CC1G_15611"/>
<feature type="region of interest" description="Disordered" evidence="1">
    <location>
        <begin position="94"/>
        <end position="116"/>
    </location>
</feature>
<dbReference type="HOGENOM" id="CLU_2096763_0_0_1"/>
<comment type="caution">
    <text evidence="2">The sequence shown here is derived from an EMBL/GenBank/DDBJ whole genome shotgun (WGS) entry which is preliminary data.</text>
</comment>
<keyword evidence="3" id="KW-1185">Reference proteome</keyword>
<dbReference type="Proteomes" id="UP000001861">
    <property type="component" value="Unassembled WGS sequence"/>
</dbReference>